<dbReference type="PANTHER" id="PTHR42941">
    <property type="entry name" value="SLL1037 PROTEIN"/>
    <property type="match status" value="1"/>
</dbReference>
<dbReference type="Pfam" id="PF16868">
    <property type="entry name" value="NMT1_3"/>
    <property type="match status" value="1"/>
</dbReference>
<dbReference type="Gene3D" id="3.40.190.10">
    <property type="entry name" value="Periplasmic binding protein-like II"/>
    <property type="match status" value="2"/>
</dbReference>
<feature type="chain" id="PRO_5011905843" evidence="1">
    <location>
        <begin position="21"/>
        <end position="343"/>
    </location>
</feature>
<protein>
    <submittedName>
        <fullName evidence="2">Immunogenic protein</fullName>
    </submittedName>
</protein>
<dbReference type="PANTHER" id="PTHR42941:SF1">
    <property type="entry name" value="SLL1037 PROTEIN"/>
    <property type="match status" value="1"/>
</dbReference>
<sequence length="343" mass="35822">MRFAITLVLGAALLSSPAAAQTGGNAIPTTTPSLTISLGTATPGGGFPLYGNAFAQAMNAADPQVIIAPRNTKGSNENIPLLEKGALDLALVAGEPAYEAFAGIGRAPVRLKILTAIYSNPGMFVVRADSPYKTIRDLVGQPVAFGAKGSGLPILARYVLDGLGLKQDEDFKAVYLDRAGDGPAMVEDGRVAALWGAGIGWPGFAAVASSASGARFIAPSAEDITRIRAKHAFLKPLTVPAGSYPNQSGPIASLGSWSFVLTREDLPDDVAYRLAKTLHGVEPTFCKQLAQACETTAANTVAAAPKPELIHPGVIKYFREIGVVKWRASFLLPLWEKVARSAG</sequence>
<feature type="signal peptide" evidence="1">
    <location>
        <begin position="1"/>
        <end position="20"/>
    </location>
</feature>
<evidence type="ECO:0000313" key="3">
    <source>
        <dbReference type="Proteomes" id="UP000193553"/>
    </source>
</evidence>
<dbReference type="OrthoDB" id="7331522at2"/>
<dbReference type="NCBIfam" id="TIGR02122">
    <property type="entry name" value="TRAP_TAXI"/>
    <property type="match status" value="1"/>
</dbReference>
<organism evidence="2 3">
    <name type="scientific">Bradyrhizobium canariense</name>
    <dbReference type="NCBI Taxonomy" id="255045"/>
    <lineage>
        <taxon>Bacteria</taxon>
        <taxon>Pseudomonadati</taxon>
        <taxon>Pseudomonadota</taxon>
        <taxon>Alphaproteobacteria</taxon>
        <taxon>Hyphomicrobiales</taxon>
        <taxon>Nitrobacteraceae</taxon>
        <taxon>Bradyrhizobium</taxon>
    </lineage>
</organism>
<dbReference type="SUPFAM" id="SSF53850">
    <property type="entry name" value="Periplasmic binding protein-like II"/>
    <property type="match status" value="1"/>
</dbReference>
<proteinExistence type="predicted"/>
<evidence type="ECO:0000256" key="1">
    <source>
        <dbReference type="SAM" id="SignalP"/>
    </source>
</evidence>
<name>A0A1X3FR25_9BRAD</name>
<dbReference type="RefSeq" id="WP_085359748.1">
    <property type="nucleotide sequence ID" value="NZ_NAFC01000155.1"/>
</dbReference>
<keyword evidence="1" id="KW-0732">Signal</keyword>
<dbReference type="Proteomes" id="UP000193553">
    <property type="component" value="Unassembled WGS sequence"/>
</dbReference>
<accession>A0A1X3FR25</accession>
<dbReference type="InterPro" id="IPR011852">
    <property type="entry name" value="TRAP_TAXI"/>
</dbReference>
<dbReference type="EMBL" id="NAFI01000166">
    <property type="protein sequence ID" value="OSJ12456.1"/>
    <property type="molecule type" value="Genomic_DNA"/>
</dbReference>
<comment type="caution">
    <text evidence="2">The sequence shown here is derived from an EMBL/GenBank/DDBJ whole genome shotgun (WGS) entry which is preliminary data.</text>
</comment>
<evidence type="ECO:0000313" key="2">
    <source>
        <dbReference type="EMBL" id="OSJ12456.1"/>
    </source>
</evidence>
<dbReference type="STRING" id="255045.SAMN05444158_6258"/>
<gene>
    <name evidence="2" type="ORF">BSZ18_13095</name>
</gene>
<dbReference type="AlphaFoldDB" id="A0A1X3FR25"/>
<reference evidence="2 3" key="1">
    <citation type="submission" date="2017-03" db="EMBL/GenBank/DDBJ databases">
        <title>Whole genome sequences of fourteen strains of Bradyrhizobium canariense and one strain of Bradyrhizobium japonicum isolated from Lupinus (Papilionoideae: Genisteae) species in Algeria.</title>
        <authorList>
            <person name="Crovadore J."/>
            <person name="Chekireb D."/>
            <person name="Brachmann A."/>
            <person name="Chablais R."/>
            <person name="Cochard B."/>
            <person name="Lefort F."/>
        </authorList>
    </citation>
    <scope>NUCLEOTIDE SEQUENCE [LARGE SCALE GENOMIC DNA]</scope>
    <source>
        <strain evidence="2 3">UBMA195</strain>
    </source>
</reference>